<dbReference type="EMBL" id="CAKJVE010000004">
    <property type="protein sequence ID" value="CAG9708285.1"/>
    <property type="molecule type" value="Genomic_DNA"/>
</dbReference>
<name>A0AA86JH51_9CLOT</name>
<dbReference type="AlphaFoldDB" id="A0AA86JH51"/>
<evidence type="ECO:0000313" key="1">
    <source>
        <dbReference type="EMBL" id="CAG9708285.1"/>
    </source>
</evidence>
<evidence type="ECO:0000313" key="2">
    <source>
        <dbReference type="Proteomes" id="UP000789738"/>
    </source>
</evidence>
<reference evidence="1" key="1">
    <citation type="submission" date="2021-10" db="EMBL/GenBank/DDBJ databases">
        <authorList>
            <person name="Mesa V."/>
        </authorList>
    </citation>
    <scope>NUCLEOTIDE SEQUENCE</scope>
    <source>
        <strain evidence="1">CC3_PB</strain>
    </source>
</reference>
<sequence length="43" mass="5005">MNIINDPTFILTSEEECKKHYKEVFIQLIGTDKVPEDVIILNL</sequence>
<comment type="caution">
    <text evidence="1">The sequence shown here is derived from an EMBL/GenBank/DDBJ whole genome shotgun (WGS) entry which is preliminary data.</text>
</comment>
<gene>
    <name evidence="1" type="ORF">CNEO_43495</name>
</gene>
<dbReference type="RefSeq" id="WP_281729083.1">
    <property type="nucleotide sequence ID" value="NZ_CAKJVE010000004.1"/>
</dbReference>
<dbReference type="Proteomes" id="UP000789738">
    <property type="component" value="Unassembled WGS sequence"/>
</dbReference>
<protein>
    <submittedName>
        <fullName evidence="1">Uncharacterized protein</fullName>
    </submittedName>
</protein>
<organism evidence="1 2">
    <name type="scientific">Clostridium neonatale</name>
    <dbReference type="NCBI Taxonomy" id="137838"/>
    <lineage>
        <taxon>Bacteria</taxon>
        <taxon>Bacillati</taxon>
        <taxon>Bacillota</taxon>
        <taxon>Clostridia</taxon>
        <taxon>Eubacteriales</taxon>
        <taxon>Clostridiaceae</taxon>
        <taxon>Clostridium</taxon>
    </lineage>
</organism>
<proteinExistence type="predicted"/>
<accession>A0AA86JH51</accession>